<dbReference type="PANTHER" id="PTHR13308">
    <property type="entry name" value="NEDD4-BINDING PROTEIN 2-LIKE 1"/>
    <property type="match status" value="1"/>
</dbReference>
<dbReference type="InterPro" id="IPR026302">
    <property type="entry name" value="NEDD4-bd_p2"/>
</dbReference>
<name>A0ABU9GSG5_9GAMM</name>
<gene>
    <name evidence="1" type="ORF">V6256_11715</name>
</gene>
<comment type="caution">
    <text evidence="1">The sequence shown here is derived from an EMBL/GenBank/DDBJ whole genome shotgun (WGS) entry which is preliminary data.</text>
</comment>
<accession>A0ABU9GSG5</accession>
<dbReference type="RefSeq" id="WP_341598399.1">
    <property type="nucleotide sequence ID" value="NZ_JBAKAZ010000047.1"/>
</dbReference>
<keyword evidence="2" id="KW-1185">Reference proteome</keyword>
<organism evidence="1 2">
    <name type="scientific">Psychromonas aquatilis</name>
    <dbReference type="NCBI Taxonomy" id="2005072"/>
    <lineage>
        <taxon>Bacteria</taxon>
        <taxon>Pseudomonadati</taxon>
        <taxon>Pseudomonadota</taxon>
        <taxon>Gammaproteobacteria</taxon>
        <taxon>Alteromonadales</taxon>
        <taxon>Psychromonadaceae</taxon>
        <taxon>Psychromonas</taxon>
    </lineage>
</organism>
<dbReference type="InterPro" id="IPR027417">
    <property type="entry name" value="P-loop_NTPase"/>
</dbReference>
<sequence>MTQLTLTLIRGLPGSGKTTLAEKMLSESMQKLVHLEADMYFVDKNGQYLFQPHLIKEAHEWCLTQSRAHLLAGENVVVANTFVRHWEMQAYRDLAVMLNAKLVIKVCRGKYKNIHQVPGSTIKRMQKQWQP</sequence>
<evidence type="ECO:0000313" key="2">
    <source>
        <dbReference type="Proteomes" id="UP001369082"/>
    </source>
</evidence>
<keyword evidence="1" id="KW-0067">ATP-binding</keyword>
<protein>
    <submittedName>
        <fullName evidence="1">ATP-binding protein</fullName>
    </submittedName>
</protein>
<reference evidence="1 2" key="1">
    <citation type="submission" date="2024-02" db="EMBL/GenBank/DDBJ databases">
        <title>Bacteria isolated from the canopy kelp, Nereocystis luetkeana.</title>
        <authorList>
            <person name="Pfister C.A."/>
            <person name="Younker I.T."/>
            <person name="Light S.H."/>
        </authorList>
    </citation>
    <scope>NUCLEOTIDE SEQUENCE [LARGE SCALE GENOMIC DNA]</scope>
    <source>
        <strain evidence="1 2">TI.1.05</strain>
    </source>
</reference>
<dbReference type="GO" id="GO:0005524">
    <property type="term" value="F:ATP binding"/>
    <property type="evidence" value="ECO:0007669"/>
    <property type="project" value="UniProtKB-KW"/>
</dbReference>
<dbReference type="SUPFAM" id="SSF52540">
    <property type="entry name" value="P-loop containing nucleoside triphosphate hydrolases"/>
    <property type="match status" value="1"/>
</dbReference>
<dbReference type="EMBL" id="JBAKAZ010000047">
    <property type="protein sequence ID" value="MEL0630274.1"/>
    <property type="molecule type" value="Genomic_DNA"/>
</dbReference>
<dbReference type="Proteomes" id="UP001369082">
    <property type="component" value="Unassembled WGS sequence"/>
</dbReference>
<dbReference type="PANTHER" id="PTHR13308:SF40">
    <property type="entry name" value="NEDD4-BINDING PROTEIN 2-LIKE 1"/>
    <property type="match status" value="1"/>
</dbReference>
<evidence type="ECO:0000313" key="1">
    <source>
        <dbReference type="EMBL" id="MEL0630274.1"/>
    </source>
</evidence>
<dbReference type="Pfam" id="PF13671">
    <property type="entry name" value="AAA_33"/>
    <property type="match status" value="1"/>
</dbReference>
<proteinExistence type="predicted"/>
<keyword evidence="1" id="KW-0547">Nucleotide-binding</keyword>
<dbReference type="Gene3D" id="3.40.50.300">
    <property type="entry name" value="P-loop containing nucleotide triphosphate hydrolases"/>
    <property type="match status" value="1"/>
</dbReference>